<protein>
    <recommendedName>
        <fullName evidence="3">B box-type domain-containing protein</fullName>
    </recommendedName>
</protein>
<keyword evidence="2" id="KW-0175">Coiled coil</keyword>
<evidence type="ECO:0000259" key="3">
    <source>
        <dbReference type="PROSITE" id="PS50119"/>
    </source>
</evidence>
<dbReference type="Gene3D" id="4.10.830.40">
    <property type="match status" value="1"/>
</dbReference>
<dbReference type="InterPro" id="IPR047153">
    <property type="entry name" value="TRIM45/56/19-like"/>
</dbReference>
<comment type="caution">
    <text evidence="4">The sequence shown here is derived from an EMBL/GenBank/DDBJ whole genome shotgun (WGS) entry which is preliminary data.</text>
</comment>
<dbReference type="CDD" id="cd19757">
    <property type="entry name" value="Bbox1"/>
    <property type="match status" value="1"/>
</dbReference>
<evidence type="ECO:0000256" key="1">
    <source>
        <dbReference type="PROSITE-ProRule" id="PRU00024"/>
    </source>
</evidence>
<organism evidence="4 5">
    <name type="scientific">Mytilus edulis</name>
    <name type="common">Blue mussel</name>
    <dbReference type="NCBI Taxonomy" id="6550"/>
    <lineage>
        <taxon>Eukaryota</taxon>
        <taxon>Metazoa</taxon>
        <taxon>Spiralia</taxon>
        <taxon>Lophotrochozoa</taxon>
        <taxon>Mollusca</taxon>
        <taxon>Bivalvia</taxon>
        <taxon>Autobranchia</taxon>
        <taxon>Pteriomorphia</taxon>
        <taxon>Mytilida</taxon>
        <taxon>Mytiloidea</taxon>
        <taxon>Mytilidae</taxon>
        <taxon>Mytilinae</taxon>
        <taxon>Mytilus</taxon>
    </lineage>
</organism>
<keyword evidence="1" id="KW-0863">Zinc-finger</keyword>
<dbReference type="InterPro" id="IPR000315">
    <property type="entry name" value="Znf_B-box"/>
</dbReference>
<dbReference type="PROSITE" id="PS50119">
    <property type="entry name" value="ZF_BBOX"/>
    <property type="match status" value="1"/>
</dbReference>
<proteinExistence type="predicted"/>
<feature type="coiled-coil region" evidence="2">
    <location>
        <begin position="109"/>
        <end position="136"/>
    </location>
</feature>
<dbReference type="PANTHER" id="PTHR25462">
    <property type="entry name" value="BONUS, ISOFORM C-RELATED"/>
    <property type="match status" value="1"/>
</dbReference>
<evidence type="ECO:0000313" key="5">
    <source>
        <dbReference type="Proteomes" id="UP000683360"/>
    </source>
</evidence>
<dbReference type="EMBL" id="CAJPWZ010000318">
    <property type="protein sequence ID" value="CAG2190181.1"/>
    <property type="molecule type" value="Genomic_DNA"/>
</dbReference>
<reference evidence="4" key="1">
    <citation type="submission" date="2021-03" db="EMBL/GenBank/DDBJ databases">
        <authorList>
            <person name="Bekaert M."/>
        </authorList>
    </citation>
    <scope>NUCLEOTIDE SEQUENCE</scope>
</reference>
<accession>A0A8S3Q1E0</accession>
<evidence type="ECO:0000313" key="4">
    <source>
        <dbReference type="EMBL" id="CAG2190181.1"/>
    </source>
</evidence>
<dbReference type="AlphaFoldDB" id="A0A8S3Q1E0"/>
<keyword evidence="1" id="KW-0479">Metal-binding</keyword>
<name>A0A8S3Q1E0_MYTED</name>
<feature type="domain" description="B box-type" evidence="3">
    <location>
        <begin position="2"/>
        <end position="52"/>
    </location>
</feature>
<dbReference type="Pfam" id="PF22586">
    <property type="entry name" value="ANCHR-like_BBOX"/>
    <property type="match status" value="1"/>
</dbReference>
<dbReference type="OrthoDB" id="6100019at2759"/>
<evidence type="ECO:0000256" key="2">
    <source>
        <dbReference type="SAM" id="Coils"/>
    </source>
</evidence>
<dbReference type="SUPFAM" id="SSF57845">
    <property type="entry name" value="B-box zinc-binding domain"/>
    <property type="match status" value="1"/>
</dbReference>
<dbReference type="Gene3D" id="3.30.160.60">
    <property type="entry name" value="Classic Zinc Finger"/>
    <property type="match status" value="1"/>
</dbReference>
<gene>
    <name evidence="4" type="ORF">MEDL_5512</name>
</gene>
<dbReference type="PANTHER" id="PTHR25462:SF296">
    <property type="entry name" value="MEIOTIC P26, ISOFORM F"/>
    <property type="match status" value="1"/>
</dbReference>
<dbReference type="Proteomes" id="UP000683360">
    <property type="component" value="Unassembled WGS sequence"/>
</dbReference>
<sequence length="272" mass="31806">MSTPVLCGPCFYNNKTVKATTWCVECEEGFCQDCQNVHKATKISRGHQLITIDDYRTIQHVTVDQTCRQHSKQFDWFCKSHDEPLCKACVSFEHKICPDVVPLEDVTANAKHSTVIQDLEDAINRLLQNIEDLIRDRHTVSESIQAKRRDIEKTVTDTREKAVRFFDELQHRHWLRNQQQFEDFEEAQKSLIKLKEQTLMLKDFASDRHAFLGTKQVYKDLDKEIKSIKLATSQSVSYNFELDVHPIIDNLFEQIDEFGKIKLQKRESGLLF</sequence>
<keyword evidence="5" id="KW-1185">Reference proteome</keyword>
<keyword evidence="1" id="KW-0862">Zinc</keyword>
<dbReference type="GO" id="GO:0008270">
    <property type="term" value="F:zinc ion binding"/>
    <property type="evidence" value="ECO:0007669"/>
    <property type="project" value="UniProtKB-KW"/>
</dbReference>
<dbReference type="Pfam" id="PF00643">
    <property type="entry name" value="zf-B_box"/>
    <property type="match status" value="1"/>
</dbReference>